<dbReference type="InterPro" id="IPR020843">
    <property type="entry name" value="ER"/>
</dbReference>
<evidence type="ECO:0000259" key="8">
    <source>
        <dbReference type="SMART" id="SM00829"/>
    </source>
</evidence>
<comment type="caution">
    <text evidence="9">The sequence shown here is derived from an EMBL/GenBank/DDBJ whole genome shotgun (WGS) entry which is preliminary data.</text>
</comment>
<dbReference type="InterPro" id="IPR036291">
    <property type="entry name" value="NAD(P)-bd_dom_sf"/>
</dbReference>
<dbReference type="GO" id="GO:0005737">
    <property type="term" value="C:cytoplasm"/>
    <property type="evidence" value="ECO:0007669"/>
    <property type="project" value="TreeGrafter"/>
</dbReference>
<dbReference type="Gene3D" id="3.40.50.720">
    <property type="entry name" value="NAD(P)-binding Rossmann-like Domain"/>
    <property type="match status" value="1"/>
</dbReference>
<dbReference type="InterPro" id="IPR011032">
    <property type="entry name" value="GroES-like_sf"/>
</dbReference>
<dbReference type="PANTHER" id="PTHR42940">
    <property type="entry name" value="ALCOHOL DEHYDROGENASE 1-RELATED"/>
    <property type="match status" value="1"/>
</dbReference>
<dbReference type="AlphaFoldDB" id="A0A2K0TN31"/>
<dbReference type="FunFam" id="3.40.50.720:FF:000039">
    <property type="entry name" value="Alcohol dehydrogenase AdhP"/>
    <property type="match status" value="1"/>
</dbReference>
<dbReference type="SUPFAM" id="SSF51735">
    <property type="entry name" value="NAD(P)-binding Rossmann-fold domains"/>
    <property type="match status" value="1"/>
</dbReference>
<dbReference type="PANTHER" id="PTHR42940:SF7">
    <property type="entry name" value="ALCOHOL DEHYDROGENASE-LIKE N-TERMINAL DOMAIN-CONTAINING PROTEIN"/>
    <property type="match status" value="1"/>
</dbReference>
<comment type="similarity">
    <text evidence="2 7">Belongs to the zinc-containing alcohol dehydrogenase family.</text>
</comment>
<dbReference type="GO" id="GO:0008270">
    <property type="term" value="F:zinc ion binding"/>
    <property type="evidence" value="ECO:0007669"/>
    <property type="project" value="InterPro"/>
</dbReference>
<dbReference type="Pfam" id="PF08240">
    <property type="entry name" value="ADH_N"/>
    <property type="match status" value="1"/>
</dbReference>
<dbReference type="SMART" id="SM00829">
    <property type="entry name" value="PKS_ER"/>
    <property type="match status" value="1"/>
</dbReference>
<name>A0A2K0TN31_9HYPO</name>
<reference evidence="9 10" key="1">
    <citation type="submission" date="2017-02" db="EMBL/GenBank/DDBJ databases">
        <title>Genomes of Trichoderma spp. with biocontrol activity.</title>
        <authorList>
            <person name="Gardiner D."/>
            <person name="Kazan K."/>
            <person name="Vos C."/>
            <person name="Harvey P."/>
        </authorList>
    </citation>
    <scope>NUCLEOTIDE SEQUENCE [LARGE SCALE GENOMIC DNA]</scope>
    <source>
        <strain evidence="9 10">A5MH</strain>
    </source>
</reference>
<evidence type="ECO:0000256" key="2">
    <source>
        <dbReference type="ARBA" id="ARBA00008072"/>
    </source>
</evidence>
<evidence type="ECO:0000256" key="3">
    <source>
        <dbReference type="ARBA" id="ARBA00022723"/>
    </source>
</evidence>
<dbReference type="OrthoDB" id="256333at2759"/>
<dbReference type="EMBL" id="MTYH01000014">
    <property type="protein sequence ID" value="PNP46937.1"/>
    <property type="molecule type" value="Genomic_DNA"/>
</dbReference>
<dbReference type="CDD" id="cd08296">
    <property type="entry name" value="CAD_like"/>
    <property type="match status" value="1"/>
</dbReference>
<gene>
    <name evidence="9" type="ORF">TGAMA5MH_01890</name>
</gene>
<evidence type="ECO:0000256" key="6">
    <source>
        <dbReference type="ARBA" id="ARBA00023027"/>
    </source>
</evidence>
<dbReference type="Gene3D" id="3.90.180.10">
    <property type="entry name" value="Medium-chain alcohol dehydrogenases, catalytic domain"/>
    <property type="match status" value="1"/>
</dbReference>
<dbReference type="PROSITE" id="PS00059">
    <property type="entry name" value="ADH_ZINC"/>
    <property type="match status" value="1"/>
</dbReference>
<feature type="domain" description="Enoyl reductase (ER)" evidence="8">
    <location>
        <begin position="14"/>
        <end position="336"/>
    </location>
</feature>
<comment type="cofactor">
    <cofactor evidence="1 7">
        <name>Zn(2+)</name>
        <dbReference type="ChEBI" id="CHEBI:29105"/>
    </cofactor>
</comment>
<keyword evidence="6" id="KW-0520">NAD</keyword>
<dbReference type="Proteomes" id="UP000236546">
    <property type="component" value="Unassembled WGS sequence"/>
</dbReference>
<accession>A0A2K0TN31</accession>
<keyword evidence="3 7" id="KW-0479">Metal-binding</keyword>
<evidence type="ECO:0000256" key="7">
    <source>
        <dbReference type="RuleBase" id="RU361277"/>
    </source>
</evidence>
<sequence>MSLPKTYKAMVTLEANKPFTLQELPLKLPEAGQVLVKVLACGVCLSDVFIINGHMGTTYPRVTGHEIVGDVVAVGENVTRVSVGERVGGPWHGGHDGTCRACQHSQFQFCSNQKVNGVSFDGGYAEYVLLRAEAAVRVPKEVDPAEVAPFLCAGVTVFNGMRKLRVEQGGLVAVNGLGGLGHLAVQYASKMGYEVVAISSGDDKEALAKELGANHYINAKKTDAVAEILKLGGADMIVQTAPNPETISKLVKALGPGGKLLNLCVVGEVPIDTATLVSKGASVHGWPSGHASDSEDAIRFALTHGVRCMIQRYPLEEAQQAVDDLIAGKPRFRNVLVMNQ</sequence>
<dbReference type="Pfam" id="PF00107">
    <property type="entry name" value="ADH_zinc_N"/>
    <property type="match status" value="1"/>
</dbReference>
<protein>
    <recommendedName>
        <fullName evidence="8">Enoyl reductase (ER) domain-containing protein</fullName>
    </recommendedName>
</protein>
<proteinExistence type="inferred from homology"/>
<keyword evidence="5" id="KW-0560">Oxidoreductase</keyword>
<dbReference type="InterPro" id="IPR013149">
    <property type="entry name" value="ADH-like_C"/>
</dbReference>
<dbReference type="InterPro" id="IPR002328">
    <property type="entry name" value="ADH_Zn_CS"/>
</dbReference>
<keyword evidence="4 7" id="KW-0862">Zinc</keyword>
<evidence type="ECO:0000313" key="10">
    <source>
        <dbReference type="Proteomes" id="UP000236546"/>
    </source>
</evidence>
<organism evidence="9 10">
    <name type="scientific">Trichoderma gamsii</name>
    <dbReference type="NCBI Taxonomy" id="398673"/>
    <lineage>
        <taxon>Eukaryota</taxon>
        <taxon>Fungi</taxon>
        <taxon>Dikarya</taxon>
        <taxon>Ascomycota</taxon>
        <taxon>Pezizomycotina</taxon>
        <taxon>Sordariomycetes</taxon>
        <taxon>Hypocreomycetidae</taxon>
        <taxon>Hypocreales</taxon>
        <taxon>Hypocreaceae</taxon>
        <taxon>Trichoderma</taxon>
    </lineage>
</organism>
<evidence type="ECO:0000313" key="9">
    <source>
        <dbReference type="EMBL" id="PNP46937.1"/>
    </source>
</evidence>
<dbReference type="SUPFAM" id="SSF50129">
    <property type="entry name" value="GroES-like"/>
    <property type="match status" value="1"/>
</dbReference>
<dbReference type="InterPro" id="IPR013154">
    <property type="entry name" value="ADH-like_N"/>
</dbReference>
<evidence type="ECO:0000256" key="5">
    <source>
        <dbReference type="ARBA" id="ARBA00023002"/>
    </source>
</evidence>
<evidence type="ECO:0000256" key="4">
    <source>
        <dbReference type="ARBA" id="ARBA00022833"/>
    </source>
</evidence>
<dbReference type="GO" id="GO:0004022">
    <property type="term" value="F:alcohol dehydrogenase (NAD+) activity"/>
    <property type="evidence" value="ECO:0007669"/>
    <property type="project" value="TreeGrafter"/>
</dbReference>
<evidence type="ECO:0000256" key="1">
    <source>
        <dbReference type="ARBA" id="ARBA00001947"/>
    </source>
</evidence>